<evidence type="ECO:0000313" key="2">
    <source>
        <dbReference type="EMBL" id="AUV65328.1"/>
    </source>
</evidence>
<proteinExistence type="predicted"/>
<protein>
    <submittedName>
        <fullName evidence="2">PARG</fullName>
    </submittedName>
</protein>
<reference evidence="2" key="1">
    <citation type="journal article" date="2017" name="Virus Genes">
        <title>The complete genome sequence of a third distinct baculovirus isolated from the true armyworm, Mythimna unipuncta, contains two copies of the lef-7 gene.</title>
        <authorList>
            <person name="Harrison R.L."/>
            <person name="Mowery J.D."/>
            <person name="Rowley D.L."/>
            <person name="Bauchan G.R."/>
            <person name="Theilmann D.A."/>
            <person name="Rohrmann G.F."/>
            <person name="Erlandson M.A."/>
        </authorList>
    </citation>
    <scope>NUCLEOTIDE SEQUENCE [LARGE SCALE GENOMIC DNA]</scope>
    <source>
        <strain evidence="2">#7</strain>
    </source>
</reference>
<dbReference type="RefSeq" id="YP_009666722.1">
    <property type="nucleotide sequence ID" value="NC_043530.1"/>
</dbReference>
<dbReference type="InterPro" id="IPR046372">
    <property type="entry name" value="PARG_cat_C"/>
</dbReference>
<accession>A0A2K9VS87</accession>
<organism evidence="2 3">
    <name type="scientific">Mythimna unipuncta nucleopolyhedrovirus</name>
    <dbReference type="NCBI Taxonomy" id="447897"/>
    <lineage>
        <taxon>Viruses</taxon>
        <taxon>Viruses incertae sedis</taxon>
        <taxon>Naldaviricetes</taxon>
        <taxon>Lefavirales</taxon>
        <taxon>Baculoviridae</taxon>
        <taxon>Alphabaculovirus</taxon>
    </lineage>
</organism>
<evidence type="ECO:0000313" key="3">
    <source>
        <dbReference type="Proteomes" id="UP000297194"/>
    </source>
</evidence>
<dbReference type="EMBL" id="MF375894">
    <property type="protein sequence ID" value="AUV65328.1"/>
    <property type="molecule type" value="Genomic_DNA"/>
</dbReference>
<keyword evidence="3" id="KW-1185">Reference proteome</keyword>
<name>A0A2K9VS87_9ABAC</name>
<dbReference type="GO" id="GO:0004649">
    <property type="term" value="F:poly(ADP-ribose) glycohydrolase activity"/>
    <property type="evidence" value="ECO:0007669"/>
    <property type="project" value="InterPro"/>
</dbReference>
<evidence type="ECO:0000259" key="1">
    <source>
        <dbReference type="Pfam" id="PF05028"/>
    </source>
</evidence>
<dbReference type="GeneID" id="40527002"/>
<dbReference type="Proteomes" id="UP000297194">
    <property type="component" value="Segment"/>
</dbReference>
<dbReference type="GO" id="GO:0006282">
    <property type="term" value="P:regulation of DNA repair"/>
    <property type="evidence" value="ECO:0007669"/>
    <property type="project" value="InterPro"/>
</dbReference>
<dbReference type="Pfam" id="PF05028">
    <property type="entry name" value="PARG_cat_C"/>
    <property type="match status" value="1"/>
</dbReference>
<sequence length="489" mass="57444">MTEENELFAQYVSLQTQLLSDTSEIVKYDDVEDSVFIFMALNDSLKKYLDTLRELKMKIVNFVHVDDRDALLRIANTDELTILDEIDLINRKLQLISSLSSSSSSLLSSSQILKSDSMLATYDVVTTMNDWADRVGILEFRDLSYRAEMEHLLSLNIYDIELTEQSIGRIECAAIIFQALIRNNSRILDFKEIVSGEQPIMIEKHKCIMYYLVCVFEMMKRRDSELDTPITIRHHVIDRKTVKITDDVQTLKPNDFVVDVFAPYRRYDTNRARRPYQYTVVYVQDKIGSRAFGVDTNYEDVWFMKCPELYAMPRFVRKVLGDDESYAFCNLKQYNVMTTYNYNTRRVQDADAYTVMPMFNFLMYQSCAYRVGTDLYEPDIDYLNREIYKLLSGVRYEQVVSSAQLEFFTSPHNCNDNRTYQFLIEVLVCAHENCRLHYCASNAEQQRELNDTMEAIQTYSVSHLYNSLVNYNFNTTGPMNFYKERQIER</sequence>
<dbReference type="KEGG" id="vg:40527002"/>
<feature type="domain" description="PARG catalytic Macro" evidence="1">
    <location>
        <begin position="279"/>
        <end position="446"/>
    </location>
</feature>